<evidence type="ECO:0000256" key="1">
    <source>
        <dbReference type="SAM" id="MobiDB-lite"/>
    </source>
</evidence>
<dbReference type="EMBL" id="AP022570">
    <property type="protein sequence ID" value="BBX50923.1"/>
    <property type="molecule type" value="Genomic_DNA"/>
</dbReference>
<feature type="region of interest" description="Disordered" evidence="1">
    <location>
        <begin position="59"/>
        <end position="79"/>
    </location>
</feature>
<dbReference type="Proteomes" id="UP000466785">
    <property type="component" value="Chromosome"/>
</dbReference>
<dbReference type="AlphaFoldDB" id="A0A6N4VA11"/>
<evidence type="ECO:0000313" key="2">
    <source>
        <dbReference type="EMBL" id="BBX50923.1"/>
    </source>
</evidence>
<dbReference type="KEGG" id="mpof:MPOR_19490"/>
<name>A0A6N4VA11_9MYCO</name>
<organism evidence="2 3">
    <name type="scientific">Mycolicibacterium poriferae</name>
    <dbReference type="NCBI Taxonomy" id="39694"/>
    <lineage>
        <taxon>Bacteria</taxon>
        <taxon>Bacillati</taxon>
        <taxon>Actinomycetota</taxon>
        <taxon>Actinomycetes</taxon>
        <taxon>Mycobacteriales</taxon>
        <taxon>Mycobacteriaceae</taxon>
        <taxon>Mycolicibacterium</taxon>
    </lineage>
</organism>
<accession>A0A6N4VA11</accession>
<gene>
    <name evidence="2" type="ORF">MPOR_19490</name>
</gene>
<protein>
    <submittedName>
        <fullName evidence="2">Uncharacterized protein</fullName>
    </submittedName>
</protein>
<feature type="compositionally biased region" description="Basic and acidic residues" evidence="1">
    <location>
        <begin position="59"/>
        <end position="73"/>
    </location>
</feature>
<evidence type="ECO:0000313" key="3">
    <source>
        <dbReference type="Proteomes" id="UP000466785"/>
    </source>
</evidence>
<proteinExistence type="predicted"/>
<sequence length="79" mass="8590">MAAAANLKESFVANKHTLESGAPNAAVDAVAEVEDLLVIRLSDFAEKLQQKRPLRLTGRLESEKLSATSRDRTFLGGHK</sequence>
<keyword evidence="3" id="KW-1185">Reference proteome</keyword>
<reference evidence="2 3" key="1">
    <citation type="journal article" date="2019" name="Emerg. Microbes Infect.">
        <title>Comprehensive subspecies identification of 175 nontuberculous mycobacteria species based on 7547 genomic profiles.</title>
        <authorList>
            <person name="Matsumoto Y."/>
            <person name="Kinjo T."/>
            <person name="Motooka D."/>
            <person name="Nabeya D."/>
            <person name="Jung N."/>
            <person name="Uechi K."/>
            <person name="Horii T."/>
            <person name="Iida T."/>
            <person name="Fujita J."/>
            <person name="Nakamura S."/>
        </authorList>
    </citation>
    <scope>NUCLEOTIDE SEQUENCE [LARGE SCALE GENOMIC DNA]</scope>
    <source>
        <strain evidence="2 3">JCM 12603</strain>
    </source>
</reference>